<evidence type="ECO:0000313" key="25">
    <source>
        <dbReference type="Proteomes" id="UP000594454"/>
    </source>
</evidence>
<dbReference type="InterPro" id="IPR033122">
    <property type="entry name" value="LETM1-like_RBD"/>
</dbReference>
<feature type="region of interest" description="Disordered" evidence="20">
    <location>
        <begin position="775"/>
        <end position="814"/>
    </location>
</feature>
<evidence type="ECO:0000256" key="7">
    <source>
        <dbReference type="ARBA" id="ARBA00022692"/>
    </source>
</evidence>
<keyword evidence="11" id="KW-0809">Transit peptide</keyword>
<feature type="coiled-coil region" evidence="19">
    <location>
        <begin position="534"/>
        <end position="613"/>
    </location>
</feature>
<proteinExistence type="inferred from homology"/>
<evidence type="ECO:0000256" key="17">
    <source>
        <dbReference type="ARBA" id="ARBA00031360"/>
    </source>
</evidence>
<keyword evidence="16 21" id="KW-0472">Membrane</keyword>
<keyword evidence="5" id="KW-0050">Antiport</keyword>
<keyword evidence="12 21" id="KW-1133">Transmembrane helix</keyword>
<dbReference type="AlphaFoldDB" id="A0A7R8UXR2"/>
<evidence type="ECO:0000256" key="4">
    <source>
        <dbReference type="ARBA" id="ARBA00022448"/>
    </source>
</evidence>
<evidence type="ECO:0000256" key="18">
    <source>
        <dbReference type="PROSITE-ProRule" id="PRU01094"/>
    </source>
</evidence>
<feature type="transmembrane region" description="Helical" evidence="21">
    <location>
        <begin position="200"/>
        <end position="223"/>
    </location>
</feature>
<dbReference type="Proteomes" id="UP000594454">
    <property type="component" value="Chromosome 4"/>
</dbReference>
<evidence type="ECO:0000256" key="14">
    <source>
        <dbReference type="ARBA" id="ARBA00023065"/>
    </source>
</evidence>
<dbReference type="GO" id="GO:0005509">
    <property type="term" value="F:calcium ion binding"/>
    <property type="evidence" value="ECO:0007669"/>
    <property type="project" value="InterPro"/>
</dbReference>
<keyword evidence="25" id="KW-1185">Reference proteome</keyword>
<feature type="compositionally biased region" description="Basic and acidic residues" evidence="20">
    <location>
        <begin position="775"/>
        <end position="784"/>
    </location>
</feature>
<evidence type="ECO:0000259" key="22">
    <source>
        <dbReference type="PROSITE" id="PS50222"/>
    </source>
</evidence>
<evidence type="ECO:0000256" key="12">
    <source>
        <dbReference type="ARBA" id="ARBA00022989"/>
    </source>
</evidence>
<evidence type="ECO:0000256" key="13">
    <source>
        <dbReference type="ARBA" id="ARBA00023054"/>
    </source>
</evidence>
<evidence type="ECO:0000256" key="1">
    <source>
        <dbReference type="ARBA" id="ARBA00004434"/>
    </source>
</evidence>
<keyword evidence="7 21" id="KW-0812">Transmembrane</keyword>
<keyword evidence="9" id="KW-0999">Mitochondrion inner membrane</keyword>
<comment type="subcellular location">
    <subcellularLocation>
        <location evidence="1">Mitochondrion inner membrane</location>
        <topology evidence="1">Single-pass membrane protein</topology>
    </subcellularLocation>
</comment>
<keyword evidence="15 18" id="KW-0496">Mitochondrion</keyword>
<dbReference type="GO" id="GO:0043022">
    <property type="term" value="F:ribosome binding"/>
    <property type="evidence" value="ECO:0007669"/>
    <property type="project" value="InterPro"/>
</dbReference>
<keyword evidence="14" id="KW-0406">Ion transport</keyword>
<dbReference type="InterPro" id="IPR002048">
    <property type="entry name" value="EF_hand_dom"/>
</dbReference>
<evidence type="ECO:0000256" key="15">
    <source>
        <dbReference type="ARBA" id="ARBA00023128"/>
    </source>
</evidence>
<organism evidence="24 25">
    <name type="scientific">Hermetia illucens</name>
    <name type="common">Black soldier fly</name>
    <dbReference type="NCBI Taxonomy" id="343691"/>
    <lineage>
        <taxon>Eukaryota</taxon>
        <taxon>Metazoa</taxon>
        <taxon>Ecdysozoa</taxon>
        <taxon>Arthropoda</taxon>
        <taxon>Hexapoda</taxon>
        <taxon>Insecta</taxon>
        <taxon>Pterygota</taxon>
        <taxon>Neoptera</taxon>
        <taxon>Endopterygota</taxon>
        <taxon>Diptera</taxon>
        <taxon>Brachycera</taxon>
        <taxon>Stratiomyomorpha</taxon>
        <taxon>Stratiomyidae</taxon>
        <taxon>Hermetiinae</taxon>
        <taxon>Hermetia</taxon>
    </lineage>
</organism>
<dbReference type="FunCoup" id="A0A7R8UXR2">
    <property type="interactions" value="1744"/>
</dbReference>
<evidence type="ECO:0000256" key="6">
    <source>
        <dbReference type="ARBA" id="ARBA00022568"/>
    </source>
</evidence>
<evidence type="ECO:0000256" key="2">
    <source>
        <dbReference type="ARBA" id="ARBA00009584"/>
    </source>
</evidence>
<evidence type="ECO:0000313" key="24">
    <source>
        <dbReference type="EMBL" id="CAD7088451.1"/>
    </source>
</evidence>
<dbReference type="GO" id="GO:0030003">
    <property type="term" value="P:intracellular monoatomic cation homeostasis"/>
    <property type="evidence" value="ECO:0007669"/>
    <property type="project" value="TreeGrafter"/>
</dbReference>
<sequence>MIALMRTQRNVLSVTSYHRVSYHKSTPNLKINAWSNERPFISRKPIRLGRTIYNLHETHVHPAISSACLPLDGILTDRSPNSSLGSCRFFTVSSALYDTPSSKVETAVQKLKDKEKSEKEEAEKKADVAAKTNVPETPKPVVVKKSLGQRIWAEILHYYHGFRLLFIDIKISGKLLYRVLRGKQLNRRERRLLVRTTSDLFRLVPFSIFIIVPFMELLLPVFIKFFPGMLPSTFQTAKEREDKLKQSLKVKVEVAKFLQHTLDEMAVHNKEHESEEAKEFVKFFKKVKNPNELVSNEEIIKFSKQFEDEITLDSLSREQLTALCRILELNTIGTTTFLRFQLRMKLRQLAADDRLIQRDGIDSLTLYELQSACRTRGMRAYGLSEAKLRSQLQEWIDLSLDEKVPPTLLLLSRALMVPEETSASDKLKATLKALPDTVATQTKAAIGEREGKIDNKTRIEIIREEERKIKEEREELAEIEKEKKREKKELLVDKAKVIEEIPAAQEEKAEEGITSKDAHIIHEALESISKEKKLIVQKEVIKELKEEIEDYKEDVEELKEVTTSTDKAEVKVIKEARGAKILFQKVNKMVTQLDDELARLEEAEKKRKAEAMEAGTDDSISYKGRKHVNVRELSQALRGLLKSGDDTRISNIEKFLEKMDLDNDGNIKVDDVIKVIETIRDDNVKLDGKQISELIELLSKEQFLEAEEKIEKALAKSLKESKQQGSERILDVAPVIEDKAEDLSKMDEKHILTKNEPVKVTSGIDNLRVEDAKAAAEQNKEKIIPSKPPADIPSIPPPTISSTTAKVNQKDKQI</sequence>
<keyword evidence="13 19" id="KW-0175">Coiled coil</keyword>
<gene>
    <name evidence="24" type="ORF">HERILL_LOCUS11074</name>
</gene>
<reference evidence="24 25" key="1">
    <citation type="submission" date="2020-11" db="EMBL/GenBank/DDBJ databases">
        <authorList>
            <person name="Wallbank WR R."/>
            <person name="Pardo Diaz C."/>
            <person name="Kozak K."/>
            <person name="Martin S."/>
            <person name="Jiggins C."/>
            <person name="Moest M."/>
            <person name="Warren A I."/>
            <person name="Generalovic N T."/>
            <person name="Byers J.R.P. K."/>
            <person name="Montejo-Kovacevich G."/>
            <person name="Yen C E."/>
        </authorList>
    </citation>
    <scope>NUCLEOTIDE SEQUENCE [LARGE SCALE GENOMIC DNA]</scope>
</reference>
<evidence type="ECO:0000256" key="11">
    <source>
        <dbReference type="ARBA" id="ARBA00022946"/>
    </source>
</evidence>
<name>A0A7R8UXR2_HERIL</name>
<dbReference type="PROSITE" id="PS50222">
    <property type="entry name" value="EF_HAND_2"/>
    <property type="match status" value="1"/>
</dbReference>
<dbReference type="Pfam" id="PF26561">
    <property type="entry name" value="LETM1_C"/>
    <property type="match status" value="1"/>
</dbReference>
<feature type="compositionally biased region" description="Pro residues" evidence="20">
    <location>
        <begin position="786"/>
        <end position="799"/>
    </location>
</feature>
<dbReference type="PROSITE" id="PS51758">
    <property type="entry name" value="LETM1_RBD"/>
    <property type="match status" value="1"/>
</dbReference>
<accession>A0A7R8UXR2</accession>
<evidence type="ECO:0000256" key="10">
    <source>
        <dbReference type="ARBA" id="ARBA00022837"/>
    </source>
</evidence>
<evidence type="ECO:0000256" key="21">
    <source>
        <dbReference type="SAM" id="Phobius"/>
    </source>
</evidence>
<evidence type="ECO:0000256" key="8">
    <source>
        <dbReference type="ARBA" id="ARBA00022723"/>
    </source>
</evidence>
<evidence type="ECO:0000256" key="5">
    <source>
        <dbReference type="ARBA" id="ARBA00022449"/>
    </source>
</evidence>
<dbReference type="OMA" id="QNEMIAD"/>
<comment type="similarity">
    <text evidence="2">Belongs to the LETM1 family.</text>
</comment>
<keyword evidence="8" id="KW-0479">Metal-binding</keyword>
<feature type="coiled-coil region" evidence="19">
    <location>
        <begin position="105"/>
        <end position="132"/>
    </location>
</feature>
<dbReference type="InterPro" id="IPR044202">
    <property type="entry name" value="LETM1/MDM38-like"/>
</dbReference>
<feature type="coiled-coil region" evidence="19">
    <location>
        <begin position="459"/>
        <end position="496"/>
    </location>
</feature>
<evidence type="ECO:0000256" key="16">
    <source>
        <dbReference type="ARBA" id="ARBA00023136"/>
    </source>
</evidence>
<dbReference type="InParanoid" id="A0A7R8UXR2"/>
<dbReference type="SUPFAM" id="SSF47473">
    <property type="entry name" value="EF-hand"/>
    <property type="match status" value="1"/>
</dbReference>
<evidence type="ECO:0000256" key="9">
    <source>
        <dbReference type="ARBA" id="ARBA00022792"/>
    </source>
</evidence>
<dbReference type="PANTHER" id="PTHR14009">
    <property type="entry name" value="LEUCINE ZIPPER-EF-HAND CONTAINING TRANSMEMBRANE PROTEIN"/>
    <property type="match status" value="1"/>
</dbReference>
<feature type="domain" description="EF-hand" evidence="22">
    <location>
        <begin position="647"/>
        <end position="682"/>
    </location>
</feature>
<evidence type="ECO:0000256" key="20">
    <source>
        <dbReference type="SAM" id="MobiDB-lite"/>
    </source>
</evidence>
<keyword evidence="4" id="KW-0813">Transport</keyword>
<evidence type="ECO:0000256" key="19">
    <source>
        <dbReference type="SAM" id="Coils"/>
    </source>
</evidence>
<dbReference type="GO" id="GO:0015297">
    <property type="term" value="F:antiporter activity"/>
    <property type="evidence" value="ECO:0007669"/>
    <property type="project" value="UniProtKB-KW"/>
</dbReference>
<dbReference type="InterPro" id="IPR011992">
    <property type="entry name" value="EF-hand-dom_pair"/>
</dbReference>
<dbReference type="PANTHER" id="PTHR14009:SF1">
    <property type="entry name" value="MITOCHONDRIAL PROTON_CALCIUM EXCHANGER PROTEIN"/>
    <property type="match status" value="1"/>
</dbReference>
<protein>
    <recommendedName>
        <fullName evidence="3">Mitochondrial proton/calcium exchanger protein</fullName>
    </recommendedName>
    <alternativeName>
        <fullName evidence="17">Leucine zipper-EF-hand-containing transmembrane protein 1</fullName>
    </alternativeName>
</protein>
<dbReference type="InterPro" id="IPR059005">
    <property type="entry name" value="LETM1_C"/>
</dbReference>
<keyword evidence="10" id="KW-0106">Calcium</keyword>
<feature type="domain" description="Letm1 RBD" evidence="23">
    <location>
        <begin position="246"/>
        <end position="436"/>
    </location>
</feature>
<dbReference type="EMBL" id="LR899012">
    <property type="protein sequence ID" value="CAD7088451.1"/>
    <property type="molecule type" value="Genomic_DNA"/>
</dbReference>
<dbReference type="GO" id="GO:0005743">
    <property type="term" value="C:mitochondrial inner membrane"/>
    <property type="evidence" value="ECO:0007669"/>
    <property type="project" value="UniProtKB-SubCell"/>
</dbReference>
<dbReference type="OrthoDB" id="624114at2759"/>
<evidence type="ECO:0000259" key="23">
    <source>
        <dbReference type="PROSITE" id="PS51758"/>
    </source>
</evidence>
<evidence type="ECO:0000256" key="3">
    <source>
        <dbReference type="ARBA" id="ARBA00020557"/>
    </source>
</evidence>
<keyword evidence="6" id="KW-0109">Calcium transport</keyword>
<dbReference type="Pfam" id="PF07766">
    <property type="entry name" value="LETM1_RBD"/>
    <property type="match status" value="1"/>
</dbReference>